<dbReference type="InterPro" id="IPR008756">
    <property type="entry name" value="Peptidase_M56"/>
</dbReference>
<keyword evidence="2" id="KW-0812">Transmembrane</keyword>
<keyword evidence="2" id="KW-1133">Transmembrane helix</keyword>
<gene>
    <name evidence="5" type="ORF">MNBD_ALPHA05-1720</name>
</gene>
<feature type="domain" description="Peptidase M56" evidence="4">
    <location>
        <begin position="14"/>
        <end position="271"/>
    </location>
</feature>
<evidence type="ECO:0000256" key="1">
    <source>
        <dbReference type="SAM" id="MobiDB-lite"/>
    </source>
</evidence>
<dbReference type="EMBL" id="UOEH01000463">
    <property type="protein sequence ID" value="VAW05211.1"/>
    <property type="molecule type" value="Genomic_DNA"/>
</dbReference>
<feature type="transmembrane region" description="Helical" evidence="2">
    <location>
        <begin position="217"/>
        <end position="236"/>
    </location>
</feature>
<accession>A0A3B0SG15</accession>
<dbReference type="SUPFAM" id="SSF51261">
    <property type="entry name" value="Duplicated hybrid motif"/>
    <property type="match status" value="1"/>
</dbReference>
<evidence type="ECO:0000313" key="5">
    <source>
        <dbReference type="EMBL" id="VAW05211.1"/>
    </source>
</evidence>
<dbReference type="InterPro" id="IPR016047">
    <property type="entry name" value="M23ase_b-sheet_dom"/>
</dbReference>
<evidence type="ECO:0000256" key="2">
    <source>
        <dbReference type="SAM" id="Phobius"/>
    </source>
</evidence>
<feature type="compositionally biased region" description="Basic and acidic residues" evidence="1">
    <location>
        <begin position="656"/>
        <end position="683"/>
    </location>
</feature>
<sequence length="729" mass="80756">MMASLIEPFFYCLLASIIWAPIVFLIASRFHDNDASSMSGALWPSALLIAALPALLAPVAATLGLSLRNPPPLPPMNALSIAADYVLATPITTTVAQQSPAMSLTEILTTTASLYFYGFILFAMLGAVRLIWFSYRVRFAYEVDEPDLEAGFEQWRQRMGIARTPRYAFTDAVSSVCVHGFFRPVILMPMSLLDRVSVKDAILMGAHEMAHIKRGDTWLFAFITIVKAVFWFNPFVHHIAARANLAAEQAADALVISRGANRRQYAQCFVEGLRFAAGAPRGDHALVPSFTPFDKRSRRERLNAILSKTGGAPLLGAANKTGLVLSIVAATGIAFAQAALAVAPKPPEEALPQSPVDGEVTFEFGKKSKLLGSERKTHEGVDIKAPRGTKIRAAGGGKVVAATKRYKGQTSWGNVVVIDHGHGLVTRYAHLDGYVVNKGDRVDAGEVIGTVGSTGKSSGPHLHFEVIQDGALVDPAPVVAPAPLPAPKPHAVARPSRKVIVSPAPAIIAQPPQLTSSNKTAPYVVRVRQDHDHNLDKKLEKRLAGKRARVEKHLRKQFKELRSLSVATDIDLDFDGFEADVQSVFEDFADNIEDWDFEISGLNELEFDMPEINSLRERYTLSDEDRVEIRRVTKDALREAASAKLEMKKEIKRARRDAERDRRDAKREMRQAERERAEAMKSTRIDREEMLALREQALKEAQIALEKERTEIERMRTELKRQKRNQNKK</sequence>
<keyword evidence="2" id="KW-0472">Membrane</keyword>
<dbReference type="CDD" id="cd07341">
    <property type="entry name" value="M56_BlaR1_MecR1_like"/>
    <property type="match status" value="1"/>
</dbReference>
<proteinExistence type="predicted"/>
<dbReference type="AlphaFoldDB" id="A0A3B0SG15"/>
<dbReference type="CDD" id="cd12797">
    <property type="entry name" value="M23_peptidase"/>
    <property type="match status" value="1"/>
</dbReference>
<dbReference type="InterPro" id="IPR011055">
    <property type="entry name" value="Dup_hybrid_motif"/>
</dbReference>
<evidence type="ECO:0000259" key="3">
    <source>
        <dbReference type="Pfam" id="PF01551"/>
    </source>
</evidence>
<dbReference type="Pfam" id="PF01551">
    <property type="entry name" value="Peptidase_M23"/>
    <property type="match status" value="1"/>
</dbReference>
<dbReference type="PANTHER" id="PTHR21666:SF290">
    <property type="entry name" value="PEPTIDASE M23 DOMAIN PROTEIN"/>
    <property type="match status" value="1"/>
</dbReference>
<evidence type="ECO:0000259" key="4">
    <source>
        <dbReference type="Pfam" id="PF05569"/>
    </source>
</evidence>
<dbReference type="InterPro" id="IPR050570">
    <property type="entry name" value="Cell_wall_metabolism_enzyme"/>
</dbReference>
<feature type="transmembrane region" description="Helical" evidence="2">
    <location>
        <begin position="6"/>
        <end position="28"/>
    </location>
</feature>
<feature type="transmembrane region" description="Helical" evidence="2">
    <location>
        <begin position="40"/>
        <end position="67"/>
    </location>
</feature>
<protein>
    <submittedName>
        <fullName evidence="5">Phage endopeptidase (ACLAME 35)</fullName>
    </submittedName>
</protein>
<reference evidence="5" key="1">
    <citation type="submission" date="2018-06" db="EMBL/GenBank/DDBJ databases">
        <authorList>
            <person name="Zhirakovskaya E."/>
        </authorList>
    </citation>
    <scope>NUCLEOTIDE SEQUENCE</scope>
</reference>
<dbReference type="GO" id="GO:0004222">
    <property type="term" value="F:metalloendopeptidase activity"/>
    <property type="evidence" value="ECO:0007669"/>
    <property type="project" value="TreeGrafter"/>
</dbReference>
<organism evidence="5">
    <name type="scientific">hydrothermal vent metagenome</name>
    <dbReference type="NCBI Taxonomy" id="652676"/>
    <lineage>
        <taxon>unclassified sequences</taxon>
        <taxon>metagenomes</taxon>
        <taxon>ecological metagenomes</taxon>
    </lineage>
</organism>
<dbReference type="PANTHER" id="PTHR21666">
    <property type="entry name" value="PEPTIDASE-RELATED"/>
    <property type="match status" value="1"/>
</dbReference>
<feature type="transmembrane region" description="Helical" evidence="2">
    <location>
        <begin position="114"/>
        <end position="132"/>
    </location>
</feature>
<feature type="domain" description="M23ase beta-sheet core" evidence="3">
    <location>
        <begin position="377"/>
        <end position="475"/>
    </location>
</feature>
<feature type="region of interest" description="Disordered" evidence="1">
    <location>
        <begin position="651"/>
        <end position="683"/>
    </location>
</feature>
<dbReference type="Gene3D" id="2.70.70.10">
    <property type="entry name" value="Glucose Permease (Domain IIA)"/>
    <property type="match status" value="1"/>
</dbReference>
<dbReference type="Pfam" id="PF05569">
    <property type="entry name" value="Peptidase_M56"/>
    <property type="match status" value="1"/>
</dbReference>
<name>A0A3B0SG15_9ZZZZ</name>